<dbReference type="AlphaFoldDB" id="A0A8X6VVF1"/>
<dbReference type="EMBL" id="BMAU01021363">
    <property type="protein sequence ID" value="GFY23258.1"/>
    <property type="molecule type" value="Genomic_DNA"/>
</dbReference>
<evidence type="ECO:0000313" key="1">
    <source>
        <dbReference type="EMBL" id="GFY23258.1"/>
    </source>
</evidence>
<keyword evidence="2" id="KW-1185">Reference proteome</keyword>
<comment type="caution">
    <text evidence="1">The sequence shown here is derived from an EMBL/GenBank/DDBJ whole genome shotgun (WGS) entry which is preliminary data.</text>
</comment>
<evidence type="ECO:0000313" key="2">
    <source>
        <dbReference type="Proteomes" id="UP000887159"/>
    </source>
</evidence>
<gene>
    <name evidence="1" type="ORF">TNCV_3939541</name>
</gene>
<accession>A0A8X6VVF1</accession>
<protein>
    <submittedName>
        <fullName evidence="1">Uncharacterized protein</fullName>
    </submittedName>
</protein>
<sequence>MHCLQGCRFQNRDEVLSASQVDLKDKNGFRKCFDDRYKRWQKKYNESRLVDHARFNDETGNENHNDETDNENHNDEIINEKCSYSEEMSNNNPFGDITLVQPLEITFLNHRNTSCATVFTSSDDTRRWLCNEPLFIQDDAND</sequence>
<name>A0A8X6VVF1_TRICX</name>
<proteinExistence type="predicted"/>
<dbReference type="Proteomes" id="UP000887159">
    <property type="component" value="Unassembled WGS sequence"/>
</dbReference>
<reference evidence="1" key="1">
    <citation type="submission" date="2020-08" db="EMBL/GenBank/DDBJ databases">
        <title>Multicomponent nature underlies the extraordinary mechanical properties of spider dragline silk.</title>
        <authorList>
            <person name="Kono N."/>
            <person name="Nakamura H."/>
            <person name="Mori M."/>
            <person name="Yoshida Y."/>
            <person name="Ohtoshi R."/>
            <person name="Malay A.D."/>
            <person name="Moran D.A.P."/>
            <person name="Tomita M."/>
            <person name="Numata K."/>
            <person name="Arakawa K."/>
        </authorList>
    </citation>
    <scope>NUCLEOTIDE SEQUENCE</scope>
</reference>
<organism evidence="1 2">
    <name type="scientific">Trichonephila clavipes</name>
    <name type="common">Golden silk orbweaver</name>
    <name type="synonym">Nephila clavipes</name>
    <dbReference type="NCBI Taxonomy" id="2585209"/>
    <lineage>
        <taxon>Eukaryota</taxon>
        <taxon>Metazoa</taxon>
        <taxon>Ecdysozoa</taxon>
        <taxon>Arthropoda</taxon>
        <taxon>Chelicerata</taxon>
        <taxon>Arachnida</taxon>
        <taxon>Araneae</taxon>
        <taxon>Araneomorphae</taxon>
        <taxon>Entelegynae</taxon>
        <taxon>Araneoidea</taxon>
        <taxon>Nephilidae</taxon>
        <taxon>Trichonephila</taxon>
    </lineage>
</organism>